<dbReference type="AlphaFoldDB" id="A0A9Q3K671"/>
<feature type="region of interest" description="Disordered" evidence="1">
    <location>
        <begin position="1"/>
        <end position="25"/>
    </location>
</feature>
<feature type="region of interest" description="Disordered" evidence="1">
    <location>
        <begin position="106"/>
        <end position="128"/>
    </location>
</feature>
<protein>
    <submittedName>
        <fullName evidence="2">Uncharacterized protein</fullName>
    </submittedName>
</protein>
<evidence type="ECO:0000313" key="3">
    <source>
        <dbReference type="Proteomes" id="UP000765509"/>
    </source>
</evidence>
<accession>A0A9Q3K671</accession>
<gene>
    <name evidence="2" type="ORF">O181_114767</name>
</gene>
<feature type="compositionally biased region" description="Polar residues" evidence="1">
    <location>
        <begin position="1"/>
        <end position="15"/>
    </location>
</feature>
<dbReference type="Proteomes" id="UP000765509">
    <property type="component" value="Unassembled WGS sequence"/>
</dbReference>
<comment type="caution">
    <text evidence="2">The sequence shown here is derived from an EMBL/GenBank/DDBJ whole genome shotgun (WGS) entry which is preliminary data.</text>
</comment>
<name>A0A9Q3K671_9BASI</name>
<sequence length="139" mass="16637">MSQYVEKTQKQFSEPQESRLRMEKSTASMEKMVKTIEEGHAKLRKAFEETNKRLNHVFEEHNHFKSDRDCLDQDFNKLFNVHHNMKPQPQGHVLDNPYHQEDIKPDTLLENKERFSSQYQDGDNMSHYEKEALKQLCEP</sequence>
<keyword evidence="3" id="KW-1185">Reference proteome</keyword>
<proteinExistence type="predicted"/>
<evidence type="ECO:0000313" key="2">
    <source>
        <dbReference type="EMBL" id="MBW0575052.1"/>
    </source>
</evidence>
<organism evidence="2 3">
    <name type="scientific">Austropuccinia psidii MF-1</name>
    <dbReference type="NCBI Taxonomy" id="1389203"/>
    <lineage>
        <taxon>Eukaryota</taxon>
        <taxon>Fungi</taxon>
        <taxon>Dikarya</taxon>
        <taxon>Basidiomycota</taxon>
        <taxon>Pucciniomycotina</taxon>
        <taxon>Pucciniomycetes</taxon>
        <taxon>Pucciniales</taxon>
        <taxon>Sphaerophragmiaceae</taxon>
        <taxon>Austropuccinia</taxon>
    </lineage>
</organism>
<dbReference type="EMBL" id="AVOT02095477">
    <property type="protein sequence ID" value="MBW0575052.1"/>
    <property type="molecule type" value="Genomic_DNA"/>
</dbReference>
<reference evidence="2" key="1">
    <citation type="submission" date="2021-03" db="EMBL/GenBank/DDBJ databases">
        <title>Draft genome sequence of rust myrtle Austropuccinia psidii MF-1, a brazilian biotype.</title>
        <authorList>
            <person name="Quecine M.C."/>
            <person name="Pachon D.M.R."/>
            <person name="Bonatelli M.L."/>
            <person name="Correr F.H."/>
            <person name="Franceschini L.M."/>
            <person name="Leite T.F."/>
            <person name="Margarido G.R.A."/>
            <person name="Almeida C.A."/>
            <person name="Ferrarezi J.A."/>
            <person name="Labate C.A."/>
        </authorList>
    </citation>
    <scope>NUCLEOTIDE SEQUENCE</scope>
    <source>
        <strain evidence="2">MF-1</strain>
    </source>
</reference>
<feature type="compositionally biased region" description="Basic and acidic residues" evidence="1">
    <location>
        <begin position="106"/>
        <end position="115"/>
    </location>
</feature>
<evidence type="ECO:0000256" key="1">
    <source>
        <dbReference type="SAM" id="MobiDB-lite"/>
    </source>
</evidence>